<comment type="caution">
    <text evidence="5">The sequence shown here is derived from an EMBL/GenBank/DDBJ whole genome shotgun (WGS) entry which is preliminary data.</text>
</comment>
<keyword evidence="2" id="KW-0863">Zinc-finger</keyword>
<dbReference type="InterPro" id="IPR007588">
    <property type="entry name" value="Znf_FLYWCH"/>
</dbReference>
<accession>A0AAD7YKM4</accession>
<keyword evidence="3" id="KW-0862">Zinc</keyword>
<feature type="domain" description="FLYWCH-type" evidence="4">
    <location>
        <begin position="79"/>
        <end position="138"/>
    </location>
</feature>
<sequence length="143" mass="16358">MDRKKRKCYTNAQVAEALSSIRQGPVFTMSSRGGRILRLSGHRLRQQYSRNGKTRWQCSTHMNKGCKAIVFTIEGGAVYARSKRGARVIILEGYSFYHHRTTGPKTRWFCASHHNKGCKAAIFTVRDEIIKANNEHYHPASEM</sequence>
<keyword evidence="6" id="KW-1185">Reference proteome</keyword>
<reference evidence="5" key="1">
    <citation type="submission" date="2023-03" db="EMBL/GenBank/DDBJ databases">
        <title>Chromosome-level genomes of two armyworms, Mythimna separata and Mythimna loreyi, provide insights into the biosynthesis and reception of sex pheromones.</title>
        <authorList>
            <person name="Zhao H."/>
        </authorList>
    </citation>
    <scope>NUCLEOTIDE SEQUENCE</scope>
    <source>
        <strain evidence="5">BeijingLab</strain>
        <tissue evidence="5">Pupa</tissue>
    </source>
</reference>
<dbReference type="Proteomes" id="UP001231518">
    <property type="component" value="Chromosome 8"/>
</dbReference>
<dbReference type="EMBL" id="JARGEI010000015">
    <property type="protein sequence ID" value="KAJ8718897.1"/>
    <property type="molecule type" value="Genomic_DNA"/>
</dbReference>
<evidence type="ECO:0000313" key="6">
    <source>
        <dbReference type="Proteomes" id="UP001231518"/>
    </source>
</evidence>
<evidence type="ECO:0000259" key="4">
    <source>
        <dbReference type="Pfam" id="PF04500"/>
    </source>
</evidence>
<evidence type="ECO:0000256" key="3">
    <source>
        <dbReference type="ARBA" id="ARBA00022833"/>
    </source>
</evidence>
<organism evidence="5 6">
    <name type="scientific">Mythimna separata</name>
    <name type="common">Oriental armyworm</name>
    <name type="synonym">Pseudaletia separata</name>
    <dbReference type="NCBI Taxonomy" id="271217"/>
    <lineage>
        <taxon>Eukaryota</taxon>
        <taxon>Metazoa</taxon>
        <taxon>Ecdysozoa</taxon>
        <taxon>Arthropoda</taxon>
        <taxon>Hexapoda</taxon>
        <taxon>Insecta</taxon>
        <taxon>Pterygota</taxon>
        <taxon>Neoptera</taxon>
        <taxon>Endopterygota</taxon>
        <taxon>Lepidoptera</taxon>
        <taxon>Glossata</taxon>
        <taxon>Ditrysia</taxon>
        <taxon>Noctuoidea</taxon>
        <taxon>Noctuidae</taxon>
        <taxon>Noctuinae</taxon>
        <taxon>Hadenini</taxon>
        <taxon>Mythimna</taxon>
    </lineage>
</organism>
<protein>
    <recommendedName>
        <fullName evidence="4">FLYWCH-type domain-containing protein</fullName>
    </recommendedName>
</protein>
<name>A0AAD7YKM4_MYTSE</name>
<evidence type="ECO:0000256" key="1">
    <source>
        <dbReference type="ARBA" id="ARBA00022723"/>
    </source>
</evidence>
<dbReference type="AlphaFoldDB" id="A0AAD7YKM4"/>
<evidence type="ECO:0000256" key="2">
    <source>
        <dbReference type="ARBA" id="ARBA00022771"/>
    </source>
</evidence>
<gene>
    <name evidence="5" type="ORF">PYW07_016453</name>
</gene>
<dbReference type="Gene3D" id="2.20.25.240">
    <property type="match status" value="2"/>
</dbReference>
<evidence type="ECO:0000313" key="5">
    <source>
        <dbReference type="EMBL" id="KAJ8718897.1"/>
    </source>
</evidence>
<dbReference type="GO" id="GO:0008270">
    <property type="term" value="F:zinc ion binding"/>
    <property type="evidence" value="ECO:0007669"/>
    <property type="project" value="UniProtKB-KW"/>
</dbReference>
<proteinExistence type="predicted"/>
<keyword evidence="1" id="KW-0479">Metal-binding</keyword>
<dbReference type="Pfam" id="PF04500">
    <property type="entry name" value="FLYWCH"/>
    <property type="match status" value="2"/>
</dbReference>
<feature type="domain" description="FLYWCH-type" evidence="4">
    <location>
        <begin position="27"/>
        <end position="75"/>
    </location>
</feature>